<feature type="binding site" evidence="2">
    <location>
        <begin position="604"/>
        <end position="605"/>
    </location>
    <ligand>
        <name>coenzyme F420-(gamma-Glu)n</name>
        <dbReference type="ChEBI" id="CHEBI:133980"/>
    </ligand>
</feature>
<comment type="similarity">
    <text evidence="2">Belongs to the F420-dependent glucose-6-phosphate dehydrogenase family.</text>
</comment>
<comment type="caution">
    <text evidence="5">The sequence shown here is derived from an EMBL/GenBank/DDBJ whole genome shotgun (WGS) entry which is preliminary data.</text>
</comment>
<evidence type="ECO:0000313" key="6">
    <source>
        <dbReference type="Proteomes" id="UP001226691"/>
    </source>
</evidence>
<feature type="region of interest" description="Disordered" evidence="3">
    <location>
        <begin position="410"/>
        <end position="429"/>
    </location>
</feature>
<dbReference type="Pfam" id="PF13738">
    <property type="entry name" value="Pyr_redox_3"/>
    <property type="match status" value="1"/>
</dbReference>
<feature type="binding site" evidence="2">
    <location>
        <begin position="675"/>
        <end position="676"/>
    </location>
    <ligand>
        <name>coenzyme F420-(gamma-Glu)n</name>
        <dbReference type="ChEBI" id="CHEBI:133980"/>
    </ligand>
</feature>
<dbReference type="EMBL" id="JAUTBF010000001">
    <property type="protein sequence ID" value="MDQ1124261.1"/>
    <property type="molecule type" value="Genomic_DNA"/>
</dbReference>
<dbReference type="InterPro" id="IPR011251">
    <property type="entry name" value="Luciferase-like_dom"/>
</dbReference>
<keyword evidence="6" id="KW-1185">Reference proteome</keyword>
<evidence type="ECO:0000256" key="1">
    <source>
        <dbReference type="ARBA" id="ARBA00023277"/>
    </source>
</evidence>
<feature type="active site" description="Proton donor" evidence="2">
    <location>
        <position position="537"/>
    </location>
</feature>
<dbReference type="Gene3D" id="3.20.20.30">
    <property type="entry name" value="Luciferase-like domain"/>
    <property type="match status" value="1"/>
</dbReference>
<feature type="binding site" evidence="2">
    <location>
        <position position="693"/>
    </location>
    <ligand>
        <name>substrate</name>
    </ligand>
</feature>
<keyword evidence="2" id="KW-0560">Oxidoreductase</keyword>
<dbReference type="CDD" id="cd01097">
    <property type="entry name" value="Tetrahydromethanopterin_reductase"/>
    <property type="match status" value="1"/>
</dbReference>
<dbReference type="NCBIfam" id="TIGR03554">
    <property type="entry name" value="F420_G6P_DH"/>
    <property type="match status" value="1"/>
</dbReference>
<dbReference type="HAMAP" id="MF_02123">
    <property type="entry name" value="F420_G6P_DH"/>
    <property type="match status" value="1"/>
</dbReference>
<organism evidence="5 6">
    <name type="scientific">Microbacterium trichothecenolyticum</name>
    <name type="common">Aureobacterium trichothecenolyticum</name>
    <dbReference type="NCBI Taxonomy" id="69370"/>
    <lineage>
        <taxon>Bacteria</taxon>
        <taxon>Bacillati</taxon>
        <taxon>Actinomycetota</taxon>
        <taxon>Actinomycetes</taxon>
        <taxon>Micrococcales</taxon>
        <taxon>Microbacteriaceae</taxon>
        <taxon>Microbacterium</taxon>
    </lineage>
</organism>
<dbReference type="InterPro" id="IPR019944">
    <property type="entry name" value="F420-dep_G6P_DH"/>
</dbReference>
<protein>
    <recommendedName>
        <fullName evidence="2">F420-dependent glucose-6-phosphate dehydrogenase</fullName>
        <shortName evidence="2">FGD</shortName>
        <shortName evidence="2">G6PD</shortName>
        <ecNumber evidence="2">1.1.98.2</ecNumber>
    </recommendedName>
</protein>
<dbReference type="SUPFAM" id="SSF51679">
    <property type="entry name" value="Bacterial luciferase-like"/>
    <property type="match status" value="1"/>
</dbReference>
<dbReference type="InterPro" id="IPR019945">
    <property type="entry name" value="F420_G6P_DH-rel"/>
</dbReference>
<proteinExistence type="inferred from homology"/>
<comment type="catalytic activity">
    <reaction evidence="2">
        <text>oxidized coenzyme F420-(gamma-L-Glu)(n) + D-glucose 6-phosphate + H(+) = 6-phospho-D-glucono-1,5-lactone + reduced coenzyme F420-(gamma-L-Glu)(n)</text>
        <dbReference type="Rhea" id="RHEA:27294"/>
        <dbReference type="Rhea" id="RHEA-COMP:12939"/>
        <dbReference type="Rhea" id="RHEA-COMP:14378"/>
        <dbReference type="ChEBI" id="CHEBI:15378"/>
        <dbReference type="ChEBI" id="CHEBI:57955"/>
        <dbReference type="ChEBI" id="CHEBI:61548"/>
        <dbReference type="ChEBI" id="CHEBI:133980"/>
        <dbReference type="ChEBI" id="CHEBI:139511"/>
        <dbReference type="EC" id="1.1.98.2"/>
    </reaction>
</comment>
<dbReference type="InterPro" id="IPR036661">
    <property type="entry name" value="Luciferase-like_sf"/>
</dbReference>
<dbReference type="InterPro" id="IPR036188">
    <property type="entry name" value="FAD/NAD-bd_sf"/>
</dbReference>
<feature type="binding site" evidence="2">
    <location>
        <position position="690"/>
    </location>
    <ligand>
        <name>substrate</name>
    </ligand>
</feature>
<feature type="binding site" evidence="2">
    <location>
        <position position="778"/>
    </location>
    <ligand>
        <name>substrate</name>
    </ligand>
</feature>
<feature type="binding site" evidence="2">
    <location>
        <position position="754"/>
    </location>
    <ligand>
        <name>substrate</name>
    </ligand>
</feature>
<feature type="binding site" evidence="2">
    <location>
        <begin position="672"/>
        <end position="673"/>
    </location>
    <ligand>
        <name>coenzyme F420-(gamma-Glu)n</name>
        <dbReference type="ChEBI" id="CHEBI:133980"/>
    </ligand>
</feature>
<sequence length="832" mass="91091">MRVIDVAIVGAGFAGLAMAGALRRAGRDDIVVLERADEVGGTWRDNTYPGVACDVPAHLYSLAAHPNPAWSRTFASGGEIQAYLRDVARREGLGDRLRLRTPLLGADWDAADAVWRIDTGAEPLTARSLVLACGRLTEPHVPAIAGLESFTGPLFHSARWDHDVDLAGKRVAVVGTGASAVQLVPELARRAAHVMLFQRTPAWIVPRGGGEIPTAERKRLAENPGDLARLRAELYAEGEQRYASRSGDAAASAAARDIALQHLHAQVADPALRDALTPDYAFGCKRVLLSDAFYPAVVSDAVTLEPTALAAVDGSTLTAESGARYEADILVLATGFSSTQQPYADLVRGEDGTLAEHWAQGMISFGSTVVAGFPNLFVLNGPNASLGHNSAVLMAEEQAAYVVRALTERDRRPDRTPARAPRGRGGVYRRDRRRRGIHPLADRRMPQLVRRRPIGAADLAVAGYRAGVSRAPGLHRRVGVRARAHPRARLWSWRREMTVPLRFGYKASSEQFGPNELLDFSVLAEEVGFDSVFLSDHLQPWMHDGGHAPNALPWLGALGARTNRVIIGTSVLTPTFRYHPGVIAQVFATLGVMYPGRVVLGVGTGEALNEVTLGLDWPEPPERFQRLKEAITIIDKLWEGERVTYEGTYYSVKDATIYDRPEQKVPIYIGASGPAATRLAGRIAEGYITTSGKDPELYTDKLLPALDDGLAKAGRTRDDVDTLLEVKVSYHPDHDTALEKTRFWAPLALTAEEKMSVHDPLEMQRLAGELPIERAASRFIVSTDPDEHVERIAQYIDLGFRHLVFHDPGHDQEQFLRTYGQEILPRLRKRFA</sequence>
<feature type="domain" description="Luciferase-like" evidence="4">
    <location>
        <begin position="503"/>
        <end position="802"/>
    </location>
</feature>
<dbReference type="SUPFAM" id="SSF51905">
    <property type="entry name" value="FAD/NAD(P)-binding domain"/>
    <property type="match status" value="1"/>
</dbReference>
<feature type="active site" description="Proton acceptor" evidence="2">
    <location>
        <position position="606"/>
    </location>
</feature>
<evidence type="ECO:0000313" key="5">
    <source>
        <dbReference type="EMBL" id="MDQ1124261.1"/>
    </source>
</evidence>
<keyword evidence="1 2" id="KW-0119">Carbohydrate metabolism</keyword>
<evidence type="ECO:0000259" key="4">
    <source>
        <dbReference type="Pfam" id="PF00296"/>
    </source>
</evidence>
<evidence type="ECO:0000256" key="2">
    <source>
        <dbReference type="HAMAP-Rule" id="MF_02123"/>
    </source>
</evidence>
<comment type="function">
    <text evidence="2">Catalyzes the coenzyme F420-dependent oxidation of glucose 6-phosphate (G6P) to 6-phosphogluconolactone.</text>
</comment>
<dbReference type="EC" id="1.1.98.2" evidence="2"/>
<feature type="binding site" evidence="2">
    <location>
        <position position="573"/>
    </location>
    <ligand>
        <name>coenzyme F420-(gamma-Glu)n</name>
        <dbReference type="ChEBI" id="CHEBI:133980"/>
    </ligand>
</feature>
<dbReference type="Pfam" id="PF00296">
    <property type="entry name" value="Bac_luciferase"/>
    <property type="match status" value="1"/>
</dbReference>
<feature type="binding site" evidence="2">
    <location>
        <position position="609"/>
    </location>
    <ligand>
        <name>coenzyme F420-(gamma-Glu)n</name>
        <dbReference type="ChEBI" id="CHEBI:133980"/>
    </ligand>
</feature>
<evidence type="ECO:0000256" key="3">
    <source>
        <dbReference type="SAM" id="MobiDB-lite"/>
    </source>
</evidence>
<comment type="subunit">
    <text evidence="2">Homodimer.</text>
</comment>
<dbReference type="Proteomes" id="UP001226691">
    <property type="component" value="Unassembled WGS sequence"/>
</dbReference>
<dbReference type="PANTHER" id="PTHR42877:SF4">
    <property type="entry name" value="FAD_NAD(P)-BINDING DOMAIN-CONTAINING PROTEIN-RELATED"/>
    <property type="match status" value="1"/>
</dbReference>
<gene>
    <name evidence="2" type="primary">fgd</name>
    <name evidence="5" type="ORF">QE412_002834</name>
</gene>
<dbReference type="Gene3D" id="3.50.50.60">
    <property type="entry name" value="FAD/NAD(P)-binding domain"/>
    <property type="match status" value="3"/>
</dbReference>
<accession>A0ABU0TX84</accession>
<feature type="binding site" evidence="2">
    <location>
        <position position="536"/>
    </location>
    <ligand>
        <name>coenzyme F420-(gamma-Glu)n</name>
        <dbReference type="ChEBI" id="CHEBI:133980"/>
    </ligand>
</feature>
<dbReference type="InterPro" id="IPR051209">
    <property type="entry name" value="FAD-bind_Monooxygenase_sf"/>
</dbReference>
<dbReference type="NCBIfam" id="TIGR03557">
    <property type="entry name" value="F420_G6P_family"/>
    <property type="match status" value="1"/>
</dbReference>
<reference evidence="5 6" key="1">
    <citation type="submission" date="2023-07" db="EMBL/GenBank/DDBJ databases">
        <title>Functional and genomic diversity of the sorghum phyllosphere microbiome.</title>
        <authorList>
            <person name="Shade A."/>
        </authorList>
    </citation>
    <scope>NUCLEOTIDE SEQUENCE [LARGE SCALE GENOMIC DNA]</scope>
    <source>
        <strain evidence="5 6">SORGH_AS_1207</strain>
    </source>
</reference>
<name>A0ABU0TX84_MICTR</name>
<dbReference type="PANTHER" id="PTHR42877">
    <property type="entry name" value="L-ORNITHINE N(5)-MONOOXYGENASE-RELATED"/>
    <property type="match status" value="1"/>
</dbReference>
<dbReference type="PRINTS" id="PR00469">
    <property type="entry name" value="PNDRDTASEII"/>
</dbReference>